<accession>A0A195BCP0</accession>
<reference evidence="2 3" key="1">
    <citation type="submission" date="2015-09" db="EMBL/GenBank/DDBJ databases">
        <title>Atta colombica WGS genome.</title>
        <authorList>
            <person name="Nygaard S."/>
            <person name="Hu H."/>
            <person name="Boomsma J."/>
            <person name="Zhang G."/>
        </authorList>
    </citation>
    <scope>NUCLEOTIDE SEQUENCE [LARGE SCALE GENOMIC DNA]</scope>
    <source>
        <strain evidence="2">Treedump-2</strain>
        <tissue evidence="2">Whole body</tissue>
    </source>
</reference>
<evidence type="ECO:0000313" key="3">
    <source>
        <dbReference type="Proteomes" id="UP000078540"/>
    </source>
</evidence>
<evidence type="ECO:0000256" key="1">
    <source>
        <dbReference type="SAM" id="MobiDB-lite"/>
    </source>
</evidence>
<feature type="compositionally biased region" description="Polar residues" evidence="1">
    <location>
        <begin position="25"/>
        <end position="34"/>
    </location>
</feature>
<protein>
    <submittedName>
        <fullName evidence="2">Uncharacterized protein</fullName>
    </submittedName>
</protein>
<dbReference type="AlphaFoldDB" id="A0A195BCP0"/>
<organism evidence="2 3">
    <name type="scientific">Atta colombica</name>
    <dbReference type="NCBI Taxonomy" id="520822"/>
    <lineage>
        <taxon>Eukaryota</taxon>
        <taxon>Metazoa</taxon>
        <taxon>Ecdysozoa</taxon>
        <taxon>Arthropoda</taxon>
        <taxon>Hexapoda</taxon>
        <taxon>Insecta</taxon>
        <taxon>Pterygota</taxon>
        <taxon>Neoptera</taxon>
        <taxon>Endopterygota</taxon>
        <taxon>Hymenoptera</taxon>
        <taxon>Apocrita</taxon>
        <taxon>Aculeata</taxon>
        <taxon>Formicoidea</taxon>
        <taxon>Formicidae</taxon>
        <taxon>Myrmicinae</taxon>
        <taxon>Atta</taxon>
    </lineage>
</organism>
<evidence type="ECO:0000313" key="2">
    <source>
        <dbReference type="EMBL" id="KYM82323.1"/>
    </source>
</evidence>
<proteinExistence type="predicted"/>
<name>A0A195BCP0_9HYME</name>
<gene>
    <name evidence="2" type="ORF">ALC53_07326</name>
</gene>
<feature type="region of interest" description="Disordered" evidence="1">
    <location>
        <begin position="1"/>
        <end position="34"/>
    </location>
</feature>
<dbReference type="EMBL" id="KQ976514">
    <property type="protein sequence ID" value="KYM82323.1"/>
    <property type="molecule type" value="Genomic_DNA"/>
</dbReference>
<sequence length="117" mass="13304">MKRVEEEEDDEELVRGNQHPRAQRINISRSGTHSDGTAMHIEFIAIDNSSCCMDYDKGGRYHVSMSFHERRFDFRWPCRSIDLELVVDVVVVVSCGEIVGSNDLSEIERIEGAADCV</sequence>
<dbReference type="Proteomes" id="UP000078540">
    <property type="component" value="Unassembled WGS sequence"/>
</dbReference>
<feature type="compositionally biased region" description="Acidic residues" evidence="1">
    <location>
        <begin position="1"/>
        <end position="12"/>
    </location>
</feature>
<keyword evidence="3" id="KW-1185">Reference proteome</keyword>